<dbReference type="InterPro" id="IPR000715">
    <property type="entry name" value="Glycosyl_transferase_4"/>
</dbReference>
<keyword evidence="7" id="KW-0460">Magnesium</keyword>
<dbReference type="Pfam" id="PF02719">
    <property type="entry name" value="Polysacc_synt_2"/>
    <property type="match status" value="1"/>
</dbReference>
<reference evidence="11 12" key="2">
    <citation type="submission" date="2020-07" db="EMBL/GenBank/DDBJ databases">
        <title>Genome of starter culture bacteria Kocuria salsicia reveals its technological properties and safety for usage in meat industry.</title>
        <authorList>
            <person name="Michael M."/>
            <person name="Konstantin K."/>
            <person name="Evgenii K."/>
            <person name="Galina S."/>
            <person name="Oksana K."/>
            <person name="Andrei L."/>
        </authorList>
    </citation>
    <scope>NUCLEOTIDE SEQUENCE [LARGE SCALE GENOMIC DNA]</scope>
    <source>
        <strain evidence="11 12">80</strain>
    </source>
</reference>
<feature type="transmembrane region" description="Helical" evidence="9">
    <location>
        <begin position="47"/>
        <end position="74"/>
    </location>
</feature>
<keyword evidence="7" id="KW-0479">Metal-binding</keyword>
<dbReference type="PANTHER" id="PTHR43318:SF1">
    <property type="entry name" value="POLYSACCHARIDE BIOSYNTHESIS PROTEIN EPSC-RELATED"/>
    <property type="match status" value="1"/>
</dbReference>
<dbReference type="SUPFAM" id="SSF51735">
    <property type="entry name" value="NAD(P)-binding Rossmann-fold domains"/>
    <property type="match status" value="2"/>
</dbReference>
<feature type="transmembrane region" description="Helical" evidence="9">
    <location>
        <begin position="958"/>
        <end position="977"/>
    </location>
</feature>
<evidence type="ECO:0000256" key="2">
    <source>
        <dbReference type="ARBA" id="ARBA00007430"/>
    </source>
</evidence>
<evidence type="ECO:0000313" key="11">
    <source>
        <dbReference type="EMBL" id="QMS57459.1"/>
    </source>
</evidence>
<evidence type="ECO:0000256" key="8">
    <source>
        <dbReference type="SAM" id="MobiDB-lite"/>
    </source>
</evidence>
<name>A0A7D7Q1D1_KOCVA</name>
<gene>
    <name evidence="11" type="primary">pglF</name>
    <name evidence="11" type="ORF">CIB50_0002202</name>
</gene>
<dbReference type="GO" id="GO:0046872">
    <property type="term" value="F:metal ion binding"/>
    <property type="evidence" value="ECO:0007669"/>
    <property type="project" value="UniProtKB-KW"/>
</dbReference>
<dbReference type="PANTHER" id="PTHR43318">
    <property type="entry name" value="UDP-N-ACETYLGLUCOSAMINE 4,6-DEHYDRATASE"/>
    <property type="match status" value="1"/>
</dbReference>
<feature type="binding site" evidence="7">
    <location>
        <position position="897"/>
    </location>
    <ligand>
        <name>Mg(2+)</name>
        <dbReference type="ChEBI" id="CHEBI:18420"/>
    </ligand>
</feature>
<keyword evidence="6 9" id="KW-0472">Membrane</keyword>
<dbReference type="Pfam" id="PF00953">
    <property type="entry name" value="Glycos_transf_4"/>
    <property type="match status" value="1"/>
</dbReference>
<evidence type="ECO:0000313" key="12">
    <source>
        <dbReference type="Proteomes" id="UP000216825"/>
    </source>
</evidence>
<dbReference type="AlphaFoldDB" id="A0A7D7Q1D1"/>
<evidence type="ECO:0000256" key="6">
    <source>
        <dbReference type="ARBA" id="ARBA00023136"/>
    </source>
</evidence>
<dbReference type="CDD" id="cd06854">
    <property type="entry name" value="GT_WbpL_WbcO_like"/>
    <property type="match status" value="1"/>
</dbReference>
<evidence type="ECO:0000256" key="1">
    <source>
        <dbReference type="ARBA" id="ARBA00004141"/>
    </source>
</evidence>
<comment type="similarity">
    <text evidence="2">Belongs to the polysaccharide synthase family.</text>
</comment>
<feature type="transmembrane region" description="Helical" evidence="9">
    <location>
        <begin position="1024"/>
        <end position="1048"/>
    </location>
</feature>
<proteinExistence type="inferred from homology"/>
<dbReference type="GO" id="GO:0016020">
    <property type="term" value="C:membrane"/>
    <property type="evidence" value="ECO:0007669"/>
    <property type="project" value="UniProtKB-SubCell"/>
</dbReference>
<feature type="transmembrane region" description="Helical" evidence="9">
    <location>
        <begin position="926"/>
        <end position="946"/>
    </location>
</feature>
<dbReference type="GO" id="GO:0016780">
    <property type="term" value="F:phosphotransferase activity, for other substituted phosphate groups"/>
    <property type="evidence" value="ECO:0007669"/>
    <property type="project" value="InterPro"/>
</dbReference>
<organism evidence="11 12">
    <name type="scientific">Kocuria varians</name>
    <name type="common">Micrococcus varians</name>
    <dbReference type="NCBI Taxonomy" id="1272"/>
    <lineage>
        <taxon>Bacteria</taxon>
        <taxon>Bacillati</taxon>
        <taxon>Actinomycetota</taxon>
        <taxon>Actinomycetes</taxon>
        <taxon>Micrococcales</taxon>
        <taxon>Micrococcaceae</taxon>
        <taxon>Kocuria</taxon>
    </lineage>
</organism>
<feature type="transmembrane region" description="Helical" evidence="9">
    <location>
        <begin position="880"/>
        <end position="895"/>
    </location>
</feature>
<feature type="transmembrane region" description="Helical" evidence="9">
    <location>
        <begin position="751"/>
        <end position="774"/>
    </location>
</feature>
<dbReference type="InterPro" id="IPR036291">
    <property type="entry name" value="NAD(P)-bd_dom_sf"/>
</dbReference>
<feature type="domain" description="Polysaccharide biosynthesis protein CapD-like" evidence="10">
    <location>
        <begin position="293"/>
        <end position="573"/>
    </location>
</feature>
<comment type="subcellular location">
    <subcellularLocation>
        <location evidence="1">Membrane</location>
        <topology evidence="1">Multi-pass membrane protein</topology>
    </subcellularLocation>
</comment>
<evidence type="ECO:0000256" key="7">
    <source>
        <dbReference type="PIRSR" id="PIRSR600715-1"/>
    </source>
</evidence>
<dbReference type="CDD" id="cd05237">
    <property type="entry name" value="UDP_invert_4-6DH_SDR_e"/>
    <property type="match status" value="1"/>
</dbReference>
<evidence type="ECO:0000256" key="5">
    <source>
        <dbReference type="ARBA" id="ARBA00022989"/>
    </source>
</evidence>
<evidence type="ECO:0000259" key="10">
    <source>
        <dbReference type="Pfam" id="PF02719"/>
    </source>
</evidence>
<keyword evidence="11" id="KW-0456">Lyase</keyword>
<feature type="transmembrane region" description="Helical" evidence="9">
    <location>
        <begin position="113"/>
        <end position="132"/>
    </location>
</feature>
<reference evidence="12" key="1">
    <citation type="submission" date="2017-08" db="EMBL/GenBank/DDBJ databases">
        <title>Draft Genome Sequence of Kocuria varians 80.</title>
        <authorList>
            <person name="Minaev M."/>
            <person name="Kurbakov K.A."/>
            <person name="Solodovnikova G.I."/>
            <person name="Kuznetsova O.A."/>
            <person name="Lisitsyn A.B."/>
        </authorList>
    </citation>
    <scope>NUCLEOTIDE SEQUENCE [LARGE SCALE GENOMIC DNA]</scope>
    <source>
        <strain evidence="12">80</strain>
    </source>
</reference>
<dbReference type="Gene3D" id="3.40.50.720">
    <property type="entry name" value="NAD(P)-binding Rossmann-like Domain"/>
    <property type="match status" value="2"/>
</dbReference>
<feature type="transmembrane region" description="Helical" evidence="9">
    <location>
        <begin position="857"/>
        <end position="874"/>
    </location>
</feature>
<sequence length="1090" mass="115241">MPNPPSPTTRGEKPVAWLWIQMILDSVAWIVALWVAVLLRFEMNTELVSVGGVVVACVVAVVLQLLVGFSFALYKGRYSFGSFEEAKLLVVVTVIVTALLEGVLLVFGVTLWVPRSLGFIAFPFACLLMAAFRYLKRMYQESTAKPGDEAQHVVIFGAGALGTFLVHRMMQDPASGFLPVALLDDDPAKKHLRISSVPVMGTLHDAASVLEHTRAGVLIVALADADPRAMQRVSEAVEGTGTRVMTVPPLSEMLAGGNQGMDLRDISMEDLIGRRPVDIHVDAIAGYVTGKRVLVTGAGGSIGSELCRQLVGFEPSELIMVDRDETGLQTTQISITGRGLLDGKDTVLCDIRDGEALTRVFQERRPQVVFHAAALKHVSLLEQYPDEAWKTNVMGSLHVLEAAASVDVDVFVNVSTDKAANPTTALGHSKRVAEKLTAWMGEQTGRRYASVRFGNVFGSRGSMLPLFAEQIRQGGPITVTHPDATRYFMTIPEACQLVIQAGAIARGGEVLILDMGEPVRIMDIAQRLRAMSGREDIAIEITGLRHGEKLHEDLIGTGETDERPFHPKISHAKAERLDPANLDRHVWKVRGGMMFTGSIPQVVVSTQPRITSFSVPRAARCVSSREDGHESEHPSVDTPRGANGGTAGAFPASTEAAGDHVDDGAGRVPQPPADRHTAGSGDRDDEGGAGMSAVLAGVLTPALEVPTLTAPASSTSGLGALSPGAAVLPRAAQLPSMADPGTVTGGDALSMLLGLAPWTLLLAFVLSAVLPFAVKPWLTRWGIIDIPSDRSSHSKPVLRGMGLAVAISLVLTYGTCLLTGLIPVDRSVAAVVLAMTLASAALGWAEDYRGVSIGMRLGAQALVGAVGTAALIVALGVPAWWWPVGVIATVAYINIANFMDGINGISGLHGGAVGLLYAWAGAANGMPWMVCAGLALAGAFLGFLPWNLGRGTVFLGDVGSYVLGGSIAAIAIGAFLSGVYVEYLLPPLLVYLADTAVTLVLRIRRGEVWYKPHRQHVYQRLTDVGLSHVQSALVVTAATVLVSLISLYGLRANGTGSALAGLAVVLVIVVYLASPELLSRLERVRGGATS</sequence>
<feature type="transmembrane region" description="Helical" evidence="9">
    <location>
        <begin position="16"/>
        <end position="41"/>
    </location>
</feature>
<dbReference type="EC" id="4.2.1.135" evidence="11"/>
<feature type="transmembrane region" description="Helical" evidence="9">
    <location>
        <begin position="828"/>
        <end position="845"/>
    </location>
</feature>
<keyword evidence="12" id="KW-1185">Reference proteome</keyword>
<accession>A0A7D7Q1D1</accession>
<dbReference type="EMBL" id="CP059343">
    <property type="protein sequence ID" value="QMS57459.1"/>
    <property type="molecule type" value="Genomic_DNA"/>
</dbReference>
<comment type="cofactor">
    <cofactor evidence="7">
        <name>Mg(2+)</name>
        <dbReference type="ChEBI" id="CHEBI:18420"/>
    </cofactor>
</comment>
<feature type="binding site" evidence="7">
    <location>
        <position position="957"/>
    </location>
    <ligand>
        <name>Mg(2+)</name>
        <dbReference type="ChEBI" id="CHEBI:18420"/>
    </ligand>
</feature>
<dbReference type="InterPro" id="IPR051203">
    <property type="entry name" value="Polysaccharide_Synthase-Rel"/>
</dbReference>
<feature type="transmembrane region" description="Helical" evidence="9">
    <location>
        <begin position="1054"/>
        <end position="1073"/>
    </location>
</feature>
<feature type="transmembrane region" description="Helical" evidence="9">
    <location>
        <begin position="983"/>
        <end position="1003"/>
    </location>
</feature>
<feature type="transmembrane region" description="Helical" evidence="9">
    <location>
        <begin position="800"/>
        <end position="822"/>
    </location>
</feature>
<feature type="transmembrane region" description="Helical" evidence="9">
    <location>
        <begin position="902"/>
        <end position="920"/>
    </location>
</feature>
<feature type="compositionally biased region" description="Basic and acidic residues" evidence="8">
    <location>
        <begin position="623"/>
        <end position="635"/>
    </location>
</feature>
<evidence type="ECO:0000256" key="9">
    <source>
        <dbReference type="SAM" id="Phobius"/>
    </source>
</evidence>
<dbReference type="GO" id="GO:0016829">
    <property type="term" value="F:lyase activity"/>
    <property type="evidence" value="ECO:0007669"/>
    <property type="project" value="UniProtKB-KW"/>
</dbReference>
<keyword evidence="3" id="KW-0808">Transferase</keyword>
<protein>
    <submittedName>
        <fullName evidence="11">UDP-N-acetyl-alpha-D-glucosamine C6 dehydratase</fullName>
        <ecNumber evidence="11">4.2.1.135</ecNumber>
    </submittedName>
</protein>
<dbReference type="InterPro" id="IPR003869">
    <property type="entry name" value="Polysac_CapD-like"/>
</dbReference>
<dbReference type="Proteomes" id="UP000216825">
    <property type="component" value="Chromosome"/>
</dbReference>
<evidence type="ECO:0000256" key="3">
    <source>
        <dbReference type="ARBA" id="ARBA00022679"/>
    </source>
</evidence>
<feature type="transmembrane region" description="Helical" evidence="9">
    <location>
        <begin position="86"/>
        <end position="107"/>
    </location>
</feature>
<dbReference type="KEGG" id="kvr:CIB50_0002202"/>
<feature type="region of interest" description="Disordered" evidence="8">
    <location>
        <begin position="615"/>
        <end position="690"/>
    </location>
</feature>
<keyword evidence="4 9" id="KW-0812">Transmembrane</keyword>
<dbReference type="Pfam" id="PF13727">
    <property type="entry name" value="CoA_binding_3"/>
    <property type="match status" value="1"/>
</dbReference>
<keyword evidence="5 9" id="KW-1133">Transmembrane helix</keyword>
<evidence type="ECO:0000256" key="4">
    <source>
        <dbReference type="ARBA" id="ARBA00022692"/>
    </source>
</evidence>